<accession>A0A1I7L8R5</accession>
<dbReference type="Gene3D" id="2.60.40.420">
    <property type="entry name" value="Cupredoxins - blue copper proteins"/>
    <property type="match status" value="2"/>
</dbReference>
<keyword evidence="1" id="KW-0479">Metal-binding</keyword>
<dbReference type="Pfam" id="PF00394">
    <property type="entry name" value="Cu-oxidase"/>
    <property type="match status" value="1"/>
</dbReference>
<dbReference type="PROSITE" id="PS00080">
    <property type="entry name" value="MULTICOPPER_OXIDASE2"/>
    <property type="match status" value="1"/>
</dbReference>
<dbReference type="InterPro" id="IPR001117">
    <property type="entry name" value="Cu-oxidase_2nd"/>
</dbReference>
<evidence type="ECO:0000313" key="7">
    <source>
        <dbReference type="EMBL" id="SFV06028.1"/>
    </source>
</evidence>
<evidence type="ECO:0000256" key="1">
    <source>
        <dbReference type="ARBA" id="ARBA00022723"/>
    </source>
</evidence>
<dbReference type="InterPro" id="IPR011707">
    <property type="entry name" value="Cu-oxidase-like_N"/>
</dbReference>
<protein>
    <submittedName>
        <fullName evidence="7">Multicopper oxidase with three cupredoxin domains (Includes cell division protein FtsP and spore coat protein CotA)</fullName>
    </submittedName>
</protein>
<reference evidence="8" key="1">
    <citation type="submission" date="2016-10" db="EMBL/GenBank/DDBJ databases">
        <authorList>
            <person name="Varghese N."/>
        </authorList>
    </citation>
    <scope>NUCLEOTIDE SEQUENCE [LARGE SCALE GENOMIC DNA]</scope>
    <source>
        <strain evidence="8">DSM 17980</strain>
    </source>
</reference>
<feature type="domain" description="Plastocyanin-like" evidence="4">
    <location>
        <begin position="109"/>
        <end position="201"/>
    </location>
</feature>
<evidence type="ECO:0000259" key="6">
    <source>
        <dbReference type="Pfam" id="PF07732"/>
    </source>
</evidence>
<keyword evidence="7" id="KW-0131">Cell cycle</keyword>
<keyword evidence="3" id="KW-0186">Copper</keyword>
<keyword evidence="7" id="KW-0167">Capsid protein</keyword>
<dbReference type="SUPFAM" id="SSF49503">
    <property type="entry name" value="Cupredoxins"/>
    <property type="match status" value="3"/>
</dbReference>
<dbReference type="GO" id="GO:0005507">
    <property type="term" value="F:copper ion binding"/>
    <property type="evidence" value="ECO:0007669"/>
    <property type="project" value="InterPro"/>
</dbReference>
<dbReference type="STRING" id="392015.SAMN05421543_12837"/>
<feature type="domain" description="Plastocyanin-like" evidence="6">
    <location>
        <begin position="1"/>
        <end position="55"/>
    </location>
</feature>
<evidence type="ECO:0000256" key="3">
    <source>
        <dbReference type="ARBA" id="ARBA00023008"/>
    </source>
</evidence>
<evidence type="ECO:0000259" key="5">
    <source>
        <dbReference type="Pfam" id="PF07731"/>
    </source>
</evidence>
<dbReference type="AlphaFoldDB" id="A0A1I7L8R5"/>
<keyword evidence="8" id="KW-1185">Reference proteome</keyword>
<proteinExistence type="predicted"/>
<name>A0A1I7L8R5_9BACL</name>
<dbReference type="InterPro" id="IPR008972">
    <property type="entry name" value="Cupredoxin"/>
</dbReference>
<evidence type="ECO:0000256" key="2">
    <source>
        <dbReference type="ARBA" id="ARBA00023002"/>
    </source>
</evidence>
<keyword evidence="2" id="KW-0560">Oxidoreductase</keyword>
<dbReference type="InterPro" id="IPR002355">
    <property type="entry name" value="Cu_oxidase_Cu_BS"/>
</dbReference>
<sequence>MDGVPGISQDPILPGQSFTYEFVAGPSGTRWYHSHVFEMDQIPNGLFGPLIIEPVNSKDPYPEDRDMTLTLSTWGYQSNPGFDYGMQASGGMGQMMMGGGTMTSSSQGLTYFINGDIPEALAPVTVHAGEKLRLRLINASASESYWLTMDKGSFLVTHTDGNPLDTPIPVSDLYIAPAERYDIVVTPPQTGKWYLRSKIAGQETVRIPFYTQGQVSEGPPPAPSWSYTNSSADGGSLAKVDQHFVLTPSGGMMMGPSWTINGASYPNTAPLRIGKGNRVRIEMQNMSMMEHPMHPHGHSFEITSFNGRVLARPLIKDVVNLRPMERCTIEFLANNPGNRFFHCHNLQHMRDGLATVVEYADYPLPHVDKWRIEPDFVKTDGMAFKREMRDLQFR</sequence>
<dbReference type="GO" id="GO:0051301">
    <property type="term" value="P:cell division"/>
    <property type="evidence" value="ECO:0007669"/>
    <property type="project" value="UniProtKB-KW"/>
</dbReference>
<gene>
    <name evidence="7" type="ORF">SAMN05421543_12837</name>
</gene>
<dbReference type="PANTHER" id="PTHR11709">
    <property type="entry name" value="MULTI-COPPER OXIDASE"/>
    <property type="match status" value="1"/>
</dbReference>
<dbReference type="InterPro" id="IPR034279">
    <property type="entry name" value="CuRO_3_CopA"/>
</dbReference>
<evidence type="ECO:0000259" key="4">
    <source>
        <dbReference type="Pfam" id="PF00394"/>
    </source>
</evidence>
<feature type="domain" description="Plastocyanin-like" evidence="5">
    <location>
        <begin position="247"/>
        <end position="359"/>
    </location>
</feature>
<dbReference type="EMBL" id="FPBV01000028">
    <property type="protein sequence ID" value="SFV06028.1"/>
    <property type="molecule type" value="Genomic_DNA"/>
</dbReference>
<dbReference type="GO" id="GO:0016491">
    <property type="term" value="F:oxidoreductase activity"/>
    <property type="evidence" value="ECO:0007669"/>
    <property type="project" value="UniProtKB-KW"/>
</dbReference>
<evidence type="ECO:0000313" key="8">
    <source>
        <dbReference type="Proteomes" id="UP000183508"/>
    </source>
</evidence>
<dbReference type="InterPro" id="IPR011706">
    <property type="entry name" value="Cu-oxidase_C"/>
</dbReference>
<dbReference type="eggNOG" id="COG2132">
    <property type="taxonomic scope" value="Bacteria"/>
</dbReference>
<dbReference type="Pfam" id="PF07731">
    <property type="entry name" value="Cu-oxidase_2"/>
    <property type="match status" value="1"/>
</dbReference>
<dbReference type="Pfam" id="PF07732">
    <property type="entry name" value="Cu-oxidase_3"/>
    <property type="match status" value="1"/>
</dbReference>
<dbReference type="CDD" id="cd13896">
    <property type="entry name" value="CuRO_3_CopA"/>
    <property type="match status" value="1"/>
</dbReference>
<keyword evidence="7" id="KW-0946">Virion</keyword>
<keyword evidence="7" id="KW-0132">Cell division</keyword>
<dbReference type="OrthoDB" id="9757546at2"/>
<organism evidence="7 8">
    <name type="scientific">Alicyclobacillus macrosporangiidus</name>
    <dbReference type="NCBI Taxonomy" id="392015"/>
    <lineage>
        <taxon>Bacteria</taxon>
        <taxon>Bacillati</taxon>
        <taxon>Bacillota</taxon>
        <taxon>Bacilli</taxon>
        <taxon>Bacillales</taxon>
        <taxon>Alicyclobacillaceae</taxon>
        <taxon>Alicyclobacillus</taxon>
    </lineage>
</organism>
<dbReference type="PANTHER" id="PTHR11709:SF394">
    <property type="entry name" value="FI03373P-RELATED"/>
    <property type="match status" value="1"/>
</dbReference>
<dbReference type="InterPro" id="IPR045087">
    <property type="entry name" value="Cu-oxidase_fam"/>
</dbReference>
<dbReference type="Proteomes" id="UP000183508">
    <property type="component" value="Unassembled WGS sequence"/>
</dbReference>